<dbReference type="InterPro" id="IPR036412">
    <property type="entry name" value="HAD-like_sf"/>
</dbReference>
<evidence type="ECO:0000313" key="11">
    <source>
        <dbReference type="EMBL" id="QTR47287.1"/>
    </source>
</evidence>
<dbReference type="InterPro" id="IPR051014">
    <property type="entry name" value="Cation_Transport_ATPase_IB"/>
</dbReference>
<evidence type="ECO:0000256" key="1">
    <source>
        <dbReference type="ARBA" id="ARBA00004370"/>
    </source>
</evidence>
<evidence type="ECO:0000256" key="9">
    <source>
        <dbReference type="RuleBase" id="RU362081"/>
    </source>
</evidence>
<dbReference type="SUPFAM" id="SSF56784">
    <property type="entry name" value="HAD-like"/>
    <property type="match status" value="1"/>
</dbReference>
<dbReference type="Pfam" id="PF00122">
    <property type="entry name" value="E1-E2_ATPase"/>
    <property type="match status" value="1"/>
</dbReference>
<dbReference type="SFLD" id="SFLDG00002">
    <property type="entry name" value="C1.7:_P-type_atpase_like"/>
    <property type="match status" value="1"/>
</dbReference>
<dbReference type="Pfam" id="PF00702">
    <property type="entry name" value="Hydrolase"/>
    <property type="match status" value="1"/>
</dbReference>
<sequence length="681" mass="73045">MALLELALLGFSGGFFYAGKKPEKTGNKRNALARLRAALAPIKAHKQSLQTFIAESPDQEADEKALADQRELKRTASVFAGSTAIAVAGTVLYPPLAVLSVPGAVYLLRDVYVNTADTVIKGKPVGVDPLMAIFTTSMLYQGHFVVSHFFISLYLLNRQLIKRVKQESKRNIIDVFRDQPSTAWVIIDGTEVEQQVSAIREKAIVVVRAGESVPVDGQVLEGFAAVDQHMLTGESQPVEKSAGDTVFACTVVLTGSIHVQVEKTGEETASARIGQILNSTVDFKTSKQLWAEKITQQTVMPTLGLSALTLALAGPTTALIFINSHFRYRLMLATSTSALTFLNLAAQKGVLLKSGIILEKMQNIDTVVFDKTGTLTLETPNVAEVTAFGDWDANTILGLAASVEGRQSHPVAKAICNKAAALGLQVEASHEASYQVGYGLVASIGKQQIQVGSLRYAQQQGFAIPPALLDKAEQCHLLGNSLIIVSVDGVIAGAIELQATIRPETSAVIQRLRDQGLSLHIISGDHPAPTKRLAETLHIDNYHAEVLPETKAEIIKQLQAEGRSVCYIGDGINDAIALKEASVSVSLRGASSVATDTAEVILMDQNLNRLCDLFQLAREYDQNVKTTSQMVIIPSLMNLGLAFVPGYGLAASMTLSATSVLAGFGSSMLPLIRHQQTRIIG</sequence>
<dbReference type="Proteomes" id="UP000672039">
    <property type="component" value="Chromosome"/>
</dbReference>
<evidence type="ECO:0000313" key="12">
    <source>
        <dbReference type="Proteomes" id="UP000672039"/>
    </source>
</evidence>
<evidence type="ECO:0000256" key="6">
    <source>
        <dbReference type="ARBA" id="ARBA00023136"/>
    </source>
</evidence>
<feature type="transmembrane region" description="Helical" evidence="9">
    <location>
        <begin position="303"/>
        <end position="322"/>
    </location>
</feature>
<comment type="subcellular location">
    <subcellularLocation>
        <location evidence="9">Cell membrane</location>
    </subcellularLocation>
    <subcellularLocation>
        <location evidence="1">Membrane</location>
    </subcellularLocation>
</comment>
<dbReference type="PROSITE" id="PS01229">
    <property type="entry name" value="COF_2"/>
    <property type="match status" value="1"/>
</dbReference>
<comment type="caution">
    <text evidence="9">Lacks conserved residue(s) required for the propagation of feature annotation.</text>
</comment>
<dbReference type="InterPro" id="IPR008250">
    <property type="entry name" value="ATPase_P-typ_transduc_dom_A_sf"/>
</dbReference>
<evidence type="ECO:0000256" key="5">
    <source>
        <dbReference type="ARBA" id="ARBA00022989"/>
    </source>
</evidence>
<dbReference type="InterPro" id="IPR023214">
    <property type="entry name" value="HAD_sf"/>
</dbReference>
<dbReference type="NCBIfam" id="TIGR01525">
    <property type="entry name" value="ATPase-IB_hvy"/>
    <property type="match status" value="1"/>
</dbReference>
<dbReference type="InterPro" id="IPR027256">
    <property type="entry name" value="P-typ_ATPase_IB"/>
</dbReference>
<comment type="similarity">
    <text evidence="2 9">Belongs to the cation transport ATPase (P-type) (TC 3.A.3) family. Type IB subfamily.</text>
</comment>
<accession>A0ABX7WUP8</accession>
<feature type="transmembrane region" description="Helical" evidence="9">
    <location>
        <begin position="138"/>
        <end position="156"/>
    </location>
</feature>
<dbReference type="Gene3D" id="3.40.1110.10">
    <property type="entry name" value="Calcium-transporting ATPase, cytoplasmic domain N"/>
    <property type="match status" value="1"/>
</dbReference>
<dbReference type="InterPro" id="IPR059000">
    <property type="entry name" value="ATPase_P-type_domA"/>
</dbReference>
<dbReference type="EMBL" id="CP072801">
    <property type="protein sequence ID" value="QTR47287.1"/>
    <property type="molecule type" value="Genomic_DNA"/>
</dbReference>
<name>A0ABX7WUP8_9GAMM</name>
<dbReference type="SFLD" id="SFLDF00027">
    <property type="entry name" value="p-type_atpase"/>
    <property type="match status" value="1"/>
</dbReference>
<keyword evidence="9" id="KW-0479">Metal-binding</keyword>
<keyword evidence="3 9" id="KW-0812">Transmembrane</keyword>
<dbReference type="PANTHER" id="PTHR48085">
    <property type="entry name" value="CADMIUM/ZINC-TRANSPORTING ATPASE HMA2-RELATED"/>
    <property type="match status" value="1"/>
</dbReference>
<feature type="domain" description="P-type ATPase A" evidence="10">
    <location>
        <begin position="179"/>
        <end position="275"/>
    </location>
</feature>
<comment type="catalytic activity">
    <reaction evidence="8">
        <text>Zn(2+)(in) + ATP + H2O = Zn(2+)(out) + ADP + phosphate + H(+)</text>
        <dbReference type="Rhea" id="RHEA:20621"/>
        <dbReference type="ChEBI" id="CHEBI:15377"/>
        <dbReference type="ChEBI" id="CHEBI:15378"/>
        <dbReference type="ChEBI" id="CHEBI:29105"/>
        <dbReference type="ChEBI" id="CHEBI:30616"/>
        <dbReference type="ChEBI" id="CHEBI:43474"/>
        <dbReference type="ChEBI" id="CHEBI:456216"/>
        <dbReference type="EC" id="7.2.2.12"/>
    </reaction>
</comment>
<dbReference type="SFLD" id="SFLDS00003">
    <property type="entry name" value="Haloacid_Dehalogenase"/>
    <property type="match status" value="1"/>
</dbReference>
<keyword evidence="6 9" id="KW-0472">Membrane</keyword>
<evidence type="ECO:0000256" key="4">
    <source>
        <dbReference type="ARBA" id="ARBA00022967"/>
    </source>
</evidence>
<proteinExistence type="inferred from homology"/>
<protein>
    <recommendedName>
        <fullName evidence="7">P-type Zn(2+) transporter</fullName>
        <ecNumber evidence="7">7.2.2.12</ecNumber>
    </recommendedName>
</protein>
<keyword evidence="9" id="KW-0067">ATP-binding</keyword>
<dbReference type="Gene3D" id="3.40.50.1000">
    <property type="entry name" value="HAD superfamily/HAD-like"/>
    <property type="match status" value="1"/>
</dbReference>
<keyword evidence="5 9" id="KW-1133">Transmembrane helix</keyword>
<keyword evidence="4" id="KW-1278">Translocase</keyword>
<evidence type="ECO:0000259" key="10">
    <source>
        <dbReference type="Pfam" id="PF00122"/>
    </source>
</evidence>
<dbReference type="InterPro" id="IPR018303">
    <property type="entry name" value="ATPase_P-typ_P_site"/>
</dbReference>
<dbReference type="PRINTS" id="PR00120">
    <property type="entry name" value="HATPASE"/>
</dbReference>
<evidence type="ECO:0000256" key="7">
    <source>
        <dbReference type="ARBA" id="ARBA00039097"/>
    </source>
</evidence>
<keyword evidence="9" id="KW-0547">Nucleotide-binding</keyword>
<dbReference type="RefSeq" id="WP_210223565.1">
    <property type="nucleotide sequence ID" value="NZ_CP072801.1"/>
</dbReference>
<organism evidence="11 12">
    <name type="scientific">Thiothrix litoralis</name>
    <dbReference type="NCBI Taxonomy" id="2891210"/>
    <lineage>
        <taxon>Bacteria</taxon>
        <taxon>Pseudomonadati</taxon>
        <taxon>Pseudomonadota</taxon>
        <taxon>Gammaproteobacteria</taxon>
        <taxon>Thiotrichales</taxon>
        <taxon>Thiotrichaceae</taxon>
        <taxon>Thiothrix</taxon>
    </lineage>
</organism>
<dbReference type="PRINTS" id="PR00119">
    <property type="entry name" value="CATATPASE"/>
</dbReference>
<keyword evidence="12" id="KW-1185">Reference proteome</keyword>
<dbReference type="SUPFAM" id="SSF81653">
    <property type="entry name" value="Calcium ATPase, transduction domain A"/>
    <property type="match status" value="1"/>
</dbReference>
<evidence type="ECO:0000256" key="8">
    <source>
        <dbReference type="ARBA" id="ARBA00047308"/>
    </source>
</evidence>
<evidence type="ECO:0000256" key="2">
    <source>
        <dbReference type="ARBA" id="ARBA00006024"/>
    </source>
</evidence>
<evidence type="ECO:0000256" key="3">
    <source>
        <dbReference type="ARBA" id="ARBA00022692"/>
    </source>
</evidence>
<dbReference type="InterPro" id="IPR001757">
    <property type="entry name" value="P_typ_ATPase"/>
</dbReference>
<dbReference type="EC" id="7.2.2.12" evidence="7"/>
<gene>
    <name evidence="11" type="ORF">J9253_04935</name>
</gene>
<dbReference type="NCBIfam" id="TIGR01494">
    <property type="entry name" value="ATPase_P-type"/>
    <property type="match status" value="1"/>
</dbReference>
<reference evidence="11 12" key="1">
    <citation type="submission" date="2021-04" db="EMBL/GenBank/DDBJ databases">
        <title>Genomics, taxonomy and metabolism of representatives of sulfur bacteria of the genus Thiothrix: Thiothrix fructosivorans QT, Thiothrix unzii A1T and three new species, Thiothrix subterranea sp. nov., Thiothrix litoralis sp. nov. and 'Candidatus Thiothrix anitrata' sp. nov.</title>
        <authorList>
            <person name="Ravin N.V."/>
            <person name="Smolyakov D."/>
            <person name="Rudenko T.S."/>
            <person name="Mardanov A.V."/>
            <person name="Beletsky A.V."/>
            <person name="Markov N.D."/>
            <person name="Fomenkov A.I."/>
            <person name="Roberts R.J."/>
            <person name="Karnachuk O.V."/>
            <person name="Novikov A."/>
            <person name="Grabovich M.Y."/>
        </authorList>
    </citation>
    <scope>NUCLEOTIDE SEQUENCE [LARGE SCALE GENOMIC DNA]</scope>
    <source>
        <strain evidence="11 12">AS</strain>
    </source>
</reference>
<keyword evidence="9" id="KW-1003">Cell membrane</keyword>
<dbReference type="InterPro" id="IPR023299">
    <property type="entry name" value="ATPase_P-typ_cyto_dom_N"/>
</dbReference>
<dbReference type="Gene3D" id="2.70.150.10">
    <property type="entry name" value="Calcium-transporting ATPase, cytoplasmic transduction domain A"/>
    <property type="match status" value="1"/>
</dbReference>
<dbReference type="PROSITE" id="PS00154">
    <property type="entry name" value="ATPASE_E1_E2"/>
    <property type="match status" value="1"/>
</dbReference>
<dbReference type="InterPro" id="IPR044492">
    <property type="entry name" value="P_typ_ATPase_HD_dom"/>
</dbReference>